<dbReference type="RefSeq" id="WP_222684427.1">
    <property type="nucleotide sequence ID" value="NZ_JABUBT010000008.1"/>
</dbReference>
<name>A0ABS7P3W7_9NOCA</name>
<sequence>MTRRGGSAAVTRRGGSAAVTRRGGSAAVTRRGGSAAVHAALALVAFVAALLLWQRGVTSTPTSEVVTLPAEAGGSTTFTWTLTQFSGPWVAGAVIAAAVGVHLLLRLRRRA</sequence>
<protein>
    <submittedName>
        <fullName evidence="3">Uncharacterized protein</fullName>
    </submittedName>
</protein>
<accession>A0ABS7P3W7</accession>
<feature type="transmembrane region" description="Helical" evidence="2">
    <location>
        <begin position="86"/>
        <end position="105"/>
    </location>
</feature>
<evidence type="ECO:0000313" key="3">
    <source>
        <dbReference type="EMBL" id="MBY6367112.1"/>
    </source>
</evidence>
<reference evidence="3 4" key="1">
    <citation type="submission" date="2020-06" db="EMBL/GenBank/DDBJ databases">
        <title>Taxonomy, biology and ecology of Rhodococcus bacteria occurring in California pistachio and other woody hosts as revealed by genome sequence analyses.</title>
        <authorList>
            <person name="Gai Y."/>
            <person name="Riely B."/>
        </authorList>
    </citation>
    <scope>NUCLEOTIDE SEQUENCE [LARGE SCALE GENOMIC DNA]</scope>
    <source>
        <strain evidence="3 4">BP-281</strain>
    </source>
</reference>
<organism evidence="3 4">
    <name type="scientific">Rhodococcoides corynebacterioides</name>
    <dbReference type="NCBI Taxonomy" id="53972"/>
    <lineage>
        <taxon>Bacteria</taxon>
        <taxon>Bacillati</taxon>
        <taxon>Actinomycetota</taxon>
        <taxon>Actinomycetes</taxon>
        <taxon>Mycobacteriales</taxon>
        <taxon>Nocardiaceae</taxon>
        <taxon>Rhodococcoides</taxon>
    </lineage>
</organism>
<evidence type="ECO:0000256" key="1">
    <source>
        <dbReference type="SAM" id="MobiDB-lite"/>
    </source>
</evidence>
<evidence type="ECO:0000256" key="2">
    <source>
        <dbReference type="SAM" id="Phobius"/>
    </source>
</evidence>
<keyword evidence="2" id="KW-0812">Transmembrane</keyword>
<dbReference type="Proteomes" id="UP000825228">
    <property type="component" value="Unassembled WGS sequence"/>
</dbReference>
<proteinExistence type="predicted"/>
<gene>
    <name evidence="3" type="ORF">HQ603_10130</name>
</gene>
<feature type="region of interest" description="Disordered" evidence="1">
    <location>
        <begin position="1"/>
        <end position="26"/>
    </location>
</feature>
<dbReference type="EMBL" id="JABUBU010000007">
    <property type="protein sequence ID" value="MBY6367112.1"/>
    <property type="molecule type" value="Genomic_DNA"/>
</dbReference>
<keyword evidence="2" id="KW-0472">Membrane</keyword>
<comment type="caution">
    <text evidence="3">The sequence shown here is derived from an EMBL/GenBank/DDBJ whole genome shotgun (WGS) entry which is preliminary data.</text>
</comment>
<keyword evidence="4" id="KW-1185">Reference proteome</keyword>
<feature type="transmembrane region" description="Helical" evidence="2">
    <location>
        <begin position="35"/>
        <end position="53"/>
    </location>
</feature>
<keyword evidence="2" id="KW-1133">Transmembrane helix</keyword>
<evidence type="ECO:0000313" key="4">
    <source>
        <dbReference type="Proteomes" id="UP000825228"/>
    </source>
</evidence>